<reference evidence="2 3" key="1">
    <citation type="submission" date="2014-11" db="EMBL/GenBank/DDBJ databases">
        <authorList>
            <person name="Zhu J."/>
            <person name="Qi W."/>
            <person name="Song R."/>
        </authorList>
    </citation>
    <scope>NUCLEOTIDE SEQUENCE [LARGE SCALE GENOMIC DNA]</scope>
</reference>
<name>A0A0G4EP63_VITBC</name>
<gene>
    <name evidence="2" type="ORF">Vbra_1518</name>
</gene>
<dbReference type="PhylomeDB" id="A0A0G4EP63"/>
<dbReference type="InParanoid" id="A0A0G4EP63"/>
<dbReference type="AlphaFoldDB" id="A0A0G4EP63"/>
<organism evidence="2 3">
    <name type="scientific">Vitrella brassicaformis (strain CCMP3155)</name>
    <dbReference type="NCBI Taxonomy" id="1169540"/>
    <lineage>
        <taxon>Eukaryota</taxon>
        <taxon>Sar</taxon>
        <taxon>Alveolata</taxon>
        <taxon>Colpodellida</taxon>
        <taxon>Vitrellaceae</taxon>
        <taxon>Vitrella</taxon>
    </lineage>
</organism>
<evidence type="ECO:0000313" key="2">
    <source>
        <dbReference type="EMBL" id="CEL99602.1"/>
    </source>
</evidence>
<evidence type="ECO:0000256" key="1">
    <source>
        <dbReference type="SAM" id="MobiDB-lite"/>
    </source>
</evidence>
<evidence type="ECO:0000313" key="3">
    <source>
        <dbReference type="Proteomes" id="UP000041254"/>
    </source>
</evidence>
<feature type="region of interest" description="Disordered" evidence="1">
    <location>
        <begin position="370"/>
        <end position="436"/>
    </location>
</feature>
<feature type="compositionally biased region" description="Polar residues" evidence="1">
    <location>
        <begin position="405"/>
        <end position="424"/>
    </location>
</feature>
<accession>A0A0G4EP63</accession>
<keyword evidence="3" id="KW-1185">Reference proteome</keyword>
<dbReference type="EMBL" id="CDMY01000284">
    <property type="protein sequence ID" value="CEL99602.1"/>
    <property type="molecule type" value="Genomic_DNA"/>
</dbReference>
<feature type="compositionally biased region" description="Acidic residues" evidence="1">
    <location>
        <begin position="425"/>
        <end position="436"/>
    </location>
</feature>
<protein>
    <submittedName>
        <fullName evidence="2">Uncharacterized protein</fullName>
    </submittedName>
</protein>
<dbReference type="VEuPathDB" id="CryptoDB:Vbra_1518"/>
<proteinExistence type="predicted"/>
<sequence>MHLVLGQVPHQGAGGGSNYVVGIPRPVRTLSGTLVRDARSEAADKYFTREDLDDDIYLTYRAGATNKEGLQRPWPRFPDDFAFAQRTDEMNPDQYQCTKVLNVKQAALCVRSGRADIGITWEKRIVPDKTCIEVYNIVDPPEKGYVCVSRAWPQSSDLSFVDNASPSLKDRETCLPWQPSGAQDTSWDDRYMCLVRRDNAGLYTKLLVPACSRVHKCKTQRGDVCAALRESSEELCGIQRLRPGLFSSMAATREGELFCQNWHGKFIDNPEYKGDDKPADNHYEWFLVLISPDLLNGYRLRLTRPECCKNPFGDPCYSRAFGGQVLNDSPDEPKMLFHRLQPVTEEVLSSFISTVGGEGAFGELTKRVAEREEGAREEEEDDGLGEGSIESFIISNPPPRKTRSPELTASETTPEPTVAPPSSESETDTEAVEAELSDSDKAVMTIANLKVFNKEILVGCTDKPIYLKIPMLRNRFQRHDYNDTIYFLDALPEDEFAEVLGRDALSSCEGDMRYPLDNTTALCVFKRATFSKCGDTIYGNPCKKVKQVKAQQLEGLPEGPPLVPKEWIGRFIRGTRGGKDMEEVYKIIAEPGTSFVTKRKVGAHPGMHGCCRIKDTKAGEDSSTAAPTYSCDRDSPLLAEISATKLPHFLERINTDKEEFVCFATSGDWHEIGMGETWVLGCLAVGGACKTGVGSVELCKMECEAIEETELCNAINYYANAAKPSEAYCCLQSCPSPSNPVIRTVKPHEVKGWRKYVNYMGEKAIPAC</sequence>
<dbReference type="Proteomes" id="UP000041254">
    <property type="component" value="Unassembled WGS sequence"/>
</dbReference>
<feature type="compositionally biased region" description="Acidic residues" evidence="1">
    <location>
        <begin position="375"/>
        <end position="384"/>
    </location>
</feature>